<accession>A0ACC0A0N5</accession>
<sequence length="134" mass="14598">MGAVGRILEFGYSSNARRSGGNRYASVYIRTRMDANGVPVSEEATNVIFMGPEGHGYVRTMGLGPTPSQVFGKASTSQTPIDESIISSKLESLVKEKMESLVADASSMLNLNTTSNGYMFLIRQMALQKMCFVR</sequence>
<comment type="caution">
    <text evidence="1">The sequence shown here is derived from an EMBL/GenBank/DDBJ whole genome shotgun (WGS) entry which is preliminary data.</text>
</comment>
<reference evidence="2" key="1">
    <citation type="journal article" date="2023" name="Nat. Plants">
        <title>Single-cell RNA sequencing provides a high-resolution roadmap for understanding the multicellular compartmentation of specialized metabolism.</title>
        <authorList>
            <person name="Sun S."/>
            <person name="Shen X."/>
            <person name="Li Y."/>
            <person name="Li Y."/>
            <person name="Wang S."/>
            <person name="Li R."/>
            <person name="Zhang H."/>
            <person name="Shen G."/>
            <person name="Guo B."/>
            <person name="Wei J."/>
            <person name="Xu J."/>
            <person name="St-Pierre B."/>
            <person name="Chen S."/>
            <person name="Sun C."/>
        </authorList>
    </citation>
    <scope>NUCLEOTIDE SEQUENCE [LARGE SCALE GENOMIC DNA]</scope>
</reference>
<dbReference type="EMBL" id="CM044707">
    <property type="protein sequence ID" value="KAI5654007.1"/>
    <property type="molecule type" value="Genomic_DNA"/>
</dbReference>
<dbReference type="Proteomes" id="UP001060085">
    <property type="component" value="Linkage Group LG07"/>
</dbReference>
<name>A0ACC0A0N5_CATRO</name>
<gene>
    <name evidence="1" type="ORF">M9H77_31194</name>
</gene>
<protein>
    <submittedName>
        <fullName evidence="1">Uncharacterized protein</fullName>
    </submittedName>
</protein>
<proteinExistence type="predicted"/>
<organism evidence="1 2">
    <name type="scientific">Catharanthus roseus</name>
    <name type="common">Madagascar periwinkle</name>
    <name type="synonym">Vinca rosea</name>
    <dbReference type="NCBI Taxonomy" id="4058"/>
    <lineage>
        <taxon>Eukaryota</taxon>
        <taxon>Viridiplantae</taxon>
        <taxon>Streptophyta</taxon>
        <taxon>Embryophyta</taxon>
        <taxon>Tracheophyta</taxon>
        <taxon>Spermatophyta</taxon>
        <taxon>Magnoliopsida</taxon>
        <taxon>eudicotyledons</taxon>
        <taxon>Gunneridae</taxon>
        <taxon>Pentapetalae</taxon>
        <taxon>asterids</taxon>
        <taxon>lamiids</taxon>
        <taxon>Gentianales</taxon>
        <taxon>Apocynaceae</taxon>
        <taxon>Rauvolfioideae</taxon>
        <taxon>Vinceae</taxon>
        <taxon>Catharanthinae</taxon>
        <taxon>Catharanthus</taxon>
    </lineage>
</organism>
<evidence type="ECO:0000313" key="1">
    <source>
        <dbReference type="EMBL" id="KAI5654007.1"/>
    </source>
</evidence>
<evidence type="ECO:0000313" key="2">
    <source>
        <dbReference type="Proteomes" id="UP001060085"/>
    </source>
</evidence>
<keyword evidence="2" id="KW-1185">Reference proteome</keyword>